<evidence type="ECO:0000313" key="2">
    <source>
        <dbReference type="EMBL" id="BAC15303.1"/>
    </source>
</evidence>
<feature type="transmembrane region" description="Helical" evidence="1">
    <location>
        <begin position="7"/>
        <end position="24"/>
    </location>
</feature>
<organism evidence="2 3">
    <name type="scientific">Oceanobacillus iheyensis (strain DSM 14371 / CIP 107618 / JCM 11309 / KCTC 3954 / HTE831)</name>
    <dbReference type="NCBI Taxonomy" id="221109"/>
    <lineage>
        <taxon>Bacteria</taxon>
        <taxon>Bacillati</taxon>
        <taxon>Bacillota</taxon>
        <taxon>Bacilli</taxon>
        <taxon>Bacillales</taxon>
        <taxon>Bacillaceae</taxon>
        <taxon>Oceanobacillus</taxon>
    </lineage>
</organism>
<keyword evidence="1" id="KW-1133">Transmembrane helix</keyword>
<dbReference type="KEGG" id="oih:OB3347"/>
<dbReference type="Proteomes" id="UP000000822">
    <property type="component" value="Chromosome"/>
</dbReference>
<dbReference type="AlphaFoldDB" id="Q8EL84"/>
<evidence type="ECO:0000313" key="3">
    <source>
        <dbReference type="Proteomes" id="UP000000822"/>
    </source>
</evidence>
<dbReference type="STRING" id="221109.gene:10735599"/>
<proteinExistence type="predicted"/>
<protein>
    <submittedName>
        <fullName evidence="2">Uncharacterized protein</fullName>
    </submittedName>
</protein>
<dbReference type="OrthoDB" id="2428666at2"/>
<gene>
    <name evidence="2" type="ordered locus">OB3347</name>
</gene>
<keyword evidence="1" id="KW-0472">Membrane</keyword>
<dbReference type="eggNOG" id="ENOG5033NGA">
    <property type="taxonomic scope" value="Bacteria"/>
</dbReference>
<keyword evidence="3" id="KW-1185">Reference proteome</keyword>
<dbReference type="EMBL" id="BA000028">
    <property type="protein sequence ID" value="BAC15303.1"/>
    <property type="molecule type" value="Genomic_DNA"/>
</dbReference>
<sequence>MKDKFYLIGYSLVFIGVALFIVKSTESVSIYYIDYITIIIGIGIILVASLIYGKEKNILCRAGWHRFEHVGMDDEIKFALIYKCKRCGRTKRVVRSSGGGLG</sequence>
<accession>Q8EL84</accession>
<dbReference type="HOGENOM" id="CLU_2274477_0_0_9"/>
<feature type="transmembrane region" description="Helical" evidence="1">
    <location>
        <begin position="30"/>
        <end position="52"/>
    </location>
</feature>
<reference evidence="2 3" key="2">
    <citation type="journal article" date="2002" name="Nucleic Acids Res.">
        <title>Genome sequence of Oceanobacillus iheyensis isolated from the Iheya Ridge and its unexpected adaptive capabilities to extreme environments.</title>
        <authorList>
            <person name="Takami H."/>
            <person name="Takaki Y."/>
            <person name="Uchiyama I."/>
        </authorList>
    </citation>
    <scope>NUCLEOTIDE SEQUENCE [LARGE SCALE GENOMIC DNA]</scope>
    <source>
        <strain evidence="3">DSM 14371 / CIP 107618 / JCM 11309 / KCTC 3954 / HTE831</strain>
    </source>
</reference>
<dbReference type="RefSeq" id="WP_011067744.1">
    <property type="nucleotide sequence ID" value="NC_004193.1"/>
</dbReference>
<reference evidence="2 3" key="1">
    <citation type="journal article" date="2001" name="FEMS Microbiol. Lett.">
        <title>Oceanobacillus iheyensis gen. nov., sp. nov., a deep-sea extremely halotolerant and alkaliphilic species isolated from a depth of 1050 m on the Iheya Ridge.</title>
        <authorList>
            <person name="Lu J."/>
            <person name="Nogi Y."/>
            <person name="Takami H."/>
        </authorList>
    </citation>
    <scope>NUCLEOTIDE SEQUENCE [LARGE SCALE GENOMIC DNA]</scope>
    <source>
        <strain evidence="3">DSM 14371 / CIP 107618 / JCM 11309 / KCTC 3954 / HTE831</strain>
    </source>
</reference>
<keyword evidence="1" id="KW-0812">Transmembrane</keyword>
<name>Q8EL84_OCEIH</name>
<evidence type="ECO:0000256" key="1">
    <source>
        <dbReference type="SAM" id="Phobius"/>
    </source>
</evidence>